<name>A0A2W4QUC9_9GAMM</name>
<dbReference type="InterPro" id="IPR023346">
    <property type="entry name" value="Lysozyme-like_dom_sf"/>
</dbReference>
<evidence type="ECO:0000259" key="2">
    <source>
        <dbReference type="Pfam" id="PF01464"/>
    </source>
</evidence>
<dbReference type="Gene3D" id="1.10.530.10">
    <property type="match status" value="1"/>
</dbReference>
<reference evidence="3 4" key="1">
    <citation type="journal article" date="2018" name="Aquat. Microb. Ecol.">
        <title>Gammaproteobacterial methanotrophs dominate.</title>
        <authorList>
            <person name="Rissanen A.J."/>
            <person name="Saarenheimo J."/>
            <person name="Tiirola M."/>
            <person name="Peura S."/>
            <person name="Aalto S.L."/>
            <person name="Karvinen A."/>
            <person name="Nykanen H."/>
        </authorList>
    </citation>
    <scope>NUCLEOTIDE SEQUENCE [LARGE SCALE GENOMIC DNA]</scope>
    <source>
        <strain evidence="3">AMbin10</strain>
    </source>
</reference>
<dbReference type="SUPFAM" id="SSF53955">
    <property type="entry name" value="Lysozyme-like"/>
    <property type="match status" value="1"/>
</dbReference>
<evidence type="ECO:0000313" key="3">
    <source>
        <dbReference type="EMBL" id="PZN71478.1"/>
    </source>
</evidence>
<evidence type="ECO:0000256" key="1">
    <source>
        <dbReference type="SAM" id="MobiDB-lite"/>
    </source>
</evidence>
<accession>A0A2W4QUC9</accession>
<dbReference type="CDD" id="cd16894">
    <property type="entry name" value="MltD-like"/>
    <property type="match status" value="1"/>
</dbReference>
<feature type="region of interest" description="Disordered" evidence="1">
    <location>
        <begin position="516"/>
        <end position="558"/>
    </location>
</feature>
<sequence length="558" mass="61668">MQPQNSYPNDYYPLYRDDGRAPRRHGWSSDIFPRPAEIEPQVDFWRKVYSKWGRSQFAVHDKVHMDIIYDVFDLPGETGDILTVGQKAYIQERFYNWKSRLNALEDKMAAGLPLDANEKELLRYVAEKTGHANAIRGASERLRYQRGLKERFMRGLEIGRRYDDQFRRIFRNAGLPEDLAYLPHVESSFQYNAHSSAGALGIWQFTSGAAKMFMNDSSAAARLDPINSTHGAARYLAFAYDKLGSWPLAVTSYNHGIGGMQRARNIYGHDFMRIVKNYDHPQFGFASRNYYAEFLAARDIASDPQLYFSNGSDNGNEYARNAQTFSPPPEPQEIPQPLETVNPPLPESTIAVAAEPEPTELQPVATDAVYQAEPIQAQPVPTEPVDQVEPAAISPVLAEAASAETVSTSLVDVAEPIDVAEPETPYGKKSTHLAIPVPKKIDKASLPAGPKKAPLAASAPISNKKPVQAPATAASNNNALVKARVDSKKPAQATVPVVLKQVAKPTFVNQKLIGKATPASTKSLHPATASILRDSRQKSHAVQTGEKKQGEKMHIAKR</sequence>
<dbReference type="Proteomes" id="UP000249396">
    <property type="component" value="Unassembled WGS sequence"/>
</dbReference>
<evidence type="ECO:0000313" key="4">
    <source>
        <dbReference type="Proteomes" id="UP000249396"/>
    </source>
</evidence>
<gene>
    <name evidence="3" type="ORF">DM484_26300</name>
</gene>
<dbReference type="EMBL" id="QJPH01000521">
    <property type="protein sequence ID" value="PZN71478.1"/>
    <property type="molecule type" value="Genomic_DNA"/>
</dbReference>
<dbReference type="InterPro" id="IPR008258">
    <property type="entry name" value="Transglycosylase_SLT_dom_1"/>
</dbReference>
<protein>
    <recommendedName>
        <fullName evidence="2">Transglycosylase SLT domain-containing protein</fullName>
    </recommendedName>
</protein>
<feature type="compositionally biased region" description="Basic and acidic residues" evidence="1">
    <location>
        <begin position="545"/>
        <end position="558"/>
    </location>
</feature>
<organism evidence="3 4">
    <name type="scientific">Candidatus Methylumidiphilus alinenensis</name>
    <dbReference type="NCBI Taxonomy" id="2202197"/>
    <lineage>
        <taxon>Bacteria</taxon>
        <taxon>Pseudomonadati</taxon>
        <taxon>Pseudomonadota</taxon>
        <taxon>Gammaproteobacteria</taxon>
        <taxon>Methylococcales</taxon>
        <taxon>Candidatus Methylumidiphilus</taxon>
    </lineage>
</organism>
<dbReference type="AlphaFoldDB" id="A0A2W4QUC9"/>
<comment type="caution">
    <text evidence="3">The sequence shown here is derived from an EMBL/GenBank/DDBJ whole genome shotgun (WGS) entry which is preliminary data.</text>
</comment>
<proteinExistence type="predicted"/>
<dbReference type="Pfam" id="PF01464">
    <property type="entry name" value="SLT"/>
    <property type="match status" value="1"/>
</dbReference>
<feature type="domain" description="Transglycosylase SLT" evidence="2">
    <location>
        <begin position="175"/>
        <end position="265"/>
    </location>
</feature>